<evidence type="ECO:0008006" key="3">
    <source>
        <dbReference type="Google" id="ProtNLM"/>
    </source>
</evidence>
<comment type="caution">
    <text evidence="1">The sequence shown here is derived from an EMBL/GenBank/DDBJ whole genome shotgun (WGS) entry which is preliminary data.</text>
</comment>
<proteinExistence type="predicted"/>
<sequence>MRIFLCLLLTVFSLPGMAWFNIGESVYTFDLGTWDEGDLEGVIPFSLQSCYGWGSCWWPYSGEDYYLRASDFGFTRDTGVVDPNLKLVSVLFSQGGNTVTDLADGNDHGSFVPGTRYPVDAELRIKVAAMALDSALPGTYSAKMNLRGWESNLISSEDSARFDVDLKIPSRVRISGLEDIALSSDGEKDIDSGYRPFCVFSQGGSVFRLRAWGEKGGFSLKGPDTASIAYEVHIRATSAPRNRRVIVPYQDYDVWNGALSRTCLDGDNMEVKAVVKQGEQSGKPTGVYTDTVTIEVEAI</sequence>
<dbReference type="Proteomes" id="UP001500604">
    <property type="component" value="Unassembled WGS sequence"/>
</dbReference>
<accession>A0ABP8V7H8</accession>
<gene>
    <name evidence="1" type="ORF">GCM10023116_36580</name>
</gene>
<organism evidence="1 2">
    <name type="scientific">Kistimonas scapharcae</name>
    <dbReference type="NCBI Taxonomy" id="1036133"/>
    <lineage>
        <taxon>Bacteria</taxon>
        <taxon>Pseudomonadati</taxon>
        <taxon>Pseudomonadota</taxon>
        <taxon>Gammaproteobacteria</taxon>
        <taxon>Oceanospirillales</taxon>
        <taxon>Endozoicomonadaceae</taxon>
        <taxon>Kistimonas</taxon>
    </lineage>
</organism>
<reference evidence="2" key="1">
    <citation type="journal article" date="2019" name="Int. J. Syst. Evol. Microbiol.">
        <title>The Global Catalogue of Microorganisms (GCM) 10K type strain sequencing project: providing services to taxonomists for standard genome sequencing and annotation.</title>
        <authorList>
            <consortium name="The Broad Institute Genomics Platform"/>
            <consortium name="The Broad Institute Genome Sequencing Center for Infectious Disease"/>
            <person name="Wu L."/>
            <person name="Ma J."/>
        </authorList>
    </citation>
    <scope>NUCLEOTIDE SEQUENCE [LARGE SCALE GENOMIC DNA]</scope>
    <source>
        <strain evidence="2">JCM 17805</strain>
    </source>
</reference>
<keyword evidence="2" id="KW-1185">Reference proteome</keyword>
<protein>
    <recommendedName>
        <fullName evidence="3">Fimbrial protein</fullName>
    </recommendedName>
</protein>
<dbReference type="EMBL" id="BAABFL010000450">
    <property type="protein sequence ID" value="GAA4651374.1"/>
    <property type="molecule type" value="Genomic_DNA"/>
</dbReference>
<name>A0ABP8V7H8_9GAMM</name>
<evidence type="ECO:0000313" key="1">
    <source>
        <dbReference type="EMBL" id="GAA4651374.1"/>
    </source>
</evidence>
<evidence type="ECO:0000313" key="2">
    <source>
        <dbReference type="Proteomes" id="UP001500604"/>
    </source>
</evidence>
<dbReference type="RefSeq" id="WP_345197740.1">
    <property type="nucleotide sequence ID" value="NZ_BAABFL010000450.1"/>
</dbReference>